<name>W8YLL7_BACTU</name>
<dbReference type="Pfam" id="PF01051">
    <property type="entry name" value="Rep3_N"/>
    <property type="match status" value="1"/>
</dbReference>
<dbReference type="AlphaFoldDB" id="W8YLL7"/>
<accession>W8YLL7</accession>
<evidence type="ECO:0000313" key="3">
    <source>
        <dbReference type="EMBL" id="CDN39607.1"/>
    </source>
</evidence>
<dbReference type="Pfam" id="PF21205">
    <property type="entry name" value="Rep3_C"/>
    <property type="match status" value="1"/>
</dbReference>
<dbReference type="SUPFAM" id="SSF46785">
    <property type="entry name" value="Winged helix' DNA-binding domain"/>
    <property type="match status" value="2"/>
</dbReference>
<evidence type="ECO:0000259" key="2">
    <source>
        <dbReference type="Pfam" id="PF01051"/>
    </source>
</evidence>
<dbReference type="HOGENOM" id="CLU_047367_0_1_9"/>
<reference evidence="3" key="2">
    <citation type="submission" date="2014-01" db="EMBL/GenBank/DDBJ databases">
        <authorList>
            <person name="Aslett M."/>
        </authorList>
    </citation>
    <scope>NUCLEOTIDE SEQUENCE [LARGE SCALE GENOMIC DNA]</scope>
    <source>
        <strain evidence="3">DB27</strain>
    </source>
</reference>
<dbReference type="EMBL" id="HG810024">
    <property type="protein sequence ID" value="CDN39607.1"/>
    <property type="molecule type" value="Genomic_DNA"/>
</dbReference>
<comment type="similarity">
    <text evidence="1">Belongs to the initiator RepB protein family.</text>
</comment>
<sequence length="398" mass="47334">MSVKQELQIKEYNIISKSNLLIEANSRLSLIEQKILLCLASNIEPNDKNFKTYTFSIQEFHNLLGLSGSTKYTELSIITKKLLAKVVEIHTGEELIQTSWLSSAIYNKKKGTIDMRFDPLLKPFLLELSNKFTSYRLGNIIKLKSTYSIRIYELLKQYERVKKRTITLQTLRYYVDAIHIYPNYANFKQRILTPVQIELNKNTDISFEFKEIKKGRKVDKIKFYIHSKKNKLYEPDYKKIHSKPSQFKNYFELQLKEFEIKYNQKIHPKTLEKWEKYKDVTLNLINHIQHRKNIESPIAYIEYMLNKHIQENKNIETLIQNDNSIINIEEILNKVINKFSSSTGTVATFLVKGIFFEQTENQFSTEVAQKIWETHEEKVMKKIYSIIEKNKRKRVSRY</sequence>
<dbReference type="InterPro" id="IPR036390">
    <property type="entry name" value="WH_DNA-bd_sf"/>
</dbReference>
<protein>
    <recommendedName>
        <fullName evidence="2">Initiator Rep protein WH1 domain-containing protein</fullName>
    </recommendedName>
</protein>
<dbReference type="InterPro" id="IPR036388">
    <property type="entry name" value="WH-like_DNA-bd_sf"/>
</dbReference>
<dbReference type="GO" id="GO:0006270">
    <property type="term" value="P:DNA replication initiation"/>
    <property type="evidence" value="ECO:0007669"/>
    <property type="project" value="InterPro"/>
</dbReference>
<feature type="domain" description="Initiator Rep protein WH1" evidence="2">
    <location>
        <begin position="15"/>
        <end position="156"/>
    </location>
</feature>
<dbReference type="Proteomes" id="UP000030682">
    <property type="component" value="Unassembled WGS sequence"/>
</dbReference>
<dbReference type="InterPro" id="IPR000525">
    <property type="entry name" value="Initiator_Rep_WH1"/>
</dbReference>
<reference evidence="3" key="1">
    <citation type="submission" date="2014-01" db="EMBL/GenBank/DDBJ databases">
        <title>Draft genome sequence of highly nematicidal Bacillus thuringiensis DB27.</title>
        <authorList>
            <person name="Iatsenko I."/>
            <person name="Pickard D."/>
            <person name="Corton C."/>
            <person name="Dougan G."/>
            <person name="Sommer R.J."/>
        </authorList>
    </citation>
    <scope>NUCLEOTIDE SEQUENCE [LARGE SCALE GENOMIC DNA]</scope>
    <source>
        <strain evidence="3">DB27</strain>
    </source>
</reference>
<gene>
    <name evidence="3" type="ORF">BTDB27_p000270</name>
</gene>
<dbReference type="Gene3D" id="1.10.10.10">
    <property type="entry name" value="Winged helix-like DNA-binding domain superfamily/Winged helix DNA-binding domain"/>
    <property type="match status" value="2"/>
</dbReference>
<dbReference type="GO" id="GO:0003887">
    <property type="term" value="F:DNA-directed DNA polymerase activity"/>
    <property type="evidence" value="ECO:0007669"/>
    <property type="project" value="InterPro"/>
</dbReference>
<dbReference type="RefSeq" id="WP_030030195.1">
    <property type="nucleotide sequence ID" value="NZ_HG810024.1"/>
</dbReference>
<organism evidence="3">
    <name type="scientific">Bacillus thuringiensis DB27</name>
    <dbReference type="NCBI Taxonomy" id="1431339"/>
    <lineage>
        <taxon>Bacteria</taxon>
        <taxon>Bacillati</taxon>
        <taxon>Bacillota</taxon>
        <taxon>Bacilli</taxon>
        <taxon>Bacillales</taxon>
        <taxon>Bacillaceae</taxon>
        <taxon>Bacillus</taxon>
        <taxon>Bacillus cereus group</taxon>
    </lineage>
</organism>
<evidence type="ECO:0000256" key="1">
    <source>
        <dbReference type="ARBA" id="ARBA00038283"/>
    </source>
</evidence>
<proteinExistence type="inferred from homology"/>